<dbReference type="AlphaFoldDB" id="A0A819IJG9"/>
<organism evidence="1 2">
    <name type="scientific">Rotaria sordida</name>
    <dbReference type="NCBI Taxonomy" id="392033"/>
    <lineage>
        <taxon>Eukaryota</taxon>
        <taxon>Metazoa</taxon>
        <taxon>Spiralia</taxon>
        <taxon>Gnathifera</taxon>
        <taxon>Rotifera</taxon>
        <taxon>Eurotatoria</taxon>
        <taxon>Bdelloidea</taxon>
        <taxon>Philodinida</taxon>
        <taxon>Philodinidae</taxon>
        <taxon>Rotaria</taxon>
    </lineage>
</organism>
<evidence type="ECO:0000313" key="1">
    <source>
        <dbReference type="EMBL" id="CAF3914774.1"/>
    </source>
</evidence>
<evidence type="ECO:0000313" key="2">
    <source>
        <dbReference type="Proteomes" id="UP000663874"/>
    </source>
</evidence>
<name>A0A819IJG9_9BILA</name>
<gene>
    <name evidence="1" type="ORF">FNK824_LOCUS21289</name>
</gene>
<protein>
    <submittedName>
        <fullName evidence="1">Uncharacterized protein</fullName>
    </submittedName>
</protein>
<reference evidence="1" key="1">
    <citation type="submission" date="2021-02" db="EMBL/GenBank/DDBJ databases">
        <authorList>
            <person name="Nowell W R."/>
        </authorList>
    </citation>
    <scope>NUCLEOTIDE SEQUENCE</scope>
</reference>
<dbReference type="EMBL" id="CAJOBE010004072">
    <property type="protein sequence ID" value="CAF3914774.1"/>
    <property type="molecule type" value="Genomic_DNA"/>
</dbReference>
<proteinExistence type="predicted"/>
<comment type="caution">
    <text evidence="1">The sequence shown here is derived from an EMBL/GenBank/DDBJ whole genome shotgun (WGS) entry which is preliminary data.</text>
</comment>
<accession>A0A819IJG9</accession>
<dbReference type="Proteomes" id="UP000663874">
    <property type="component" value="Unassembled WGS sequence"/>
</dbReference>
<sequence length="103" mass="11586">MIYQEDFTSESIESVKTTILGSCFKAIVTGYHYDNTPFIQLTKRHGHSRPINVDIQKMINNQQQTLNVNDLTLTNNSNTLSTNQVEQSLLHPSILSSTSNSDN</sequence>